<dbReference type="SUPFAM" id="SSF46785">
    <property type="entry name" value="Winged helix' DNA-binding domain"/>
    <property type="match status" value="1"/>
</dbReference>
<sequence>MNILQMDMNLLKVLYLLMVTGSSRKTAERLGISTSAVSHALARLREVLDDPLFRREGHRQVPTLFALSLKDKLAPLFSSLDSEMFGQQPQAPRRFTLVAPPALHPILLPLLAEKGAACHADIHCQNFERRAWREELLEGSVDLVLAVGDHQQRTSALHYEALGRTRLIALYGPPLYPVLQDKRALAFSELADYAHYYCHPWPQTENELDRQLERQGLHRRIALNCADYAQLPPVLRRAPLLAVVPQPWFTAQPDKHGLSALPISDNLAIGHLFSQYRKGEPEWRKRLISAIHAELRHYYR</sequence>
<evidence type="ECO:0000313" key="7">
    <source>
        <dbReference type="Proteomes" id="UP000183031"/>
    </source>
</evidence>
<protein>
    <submittedName>
        <fullName evidence="6">DNA-binding transcriptional regulator, LysR family</fullName>
    </submittedName>
</protein>
<proteinExistence type="inferred from homology"/>
<comment type="similarity">
    <text evidence="1">Belongs to the LysR transcriptional regulatory family.</text>
</comment>
<dbReference type="InterPro" id="IPR036390">
    <property type="entry name" value="WH_DNA-bd_sf"/>
</dbReference>
<evidence type="ECO:0000313" key="6">
    <source>
        <dbReference type="EMBL" id="SCY86235.1"/>
    </source>
</evidence>
<dbReference type="PANTHER" id="PTHR30118">
    <property type="entry name" value="HTH-TYPE TRANSCRIPTIONAL REGULATOR LEUO-RELATED"/>
    <property type="match status" value="1"/>
</dbReference>
<dbReference type="PANTHER" id="PTHR30118:SF6">
    <property type="entry name" value="HTH-TYPE TRANSCRIPTIONAL REGULATOR LEUO"/>
    <property type="match status" value="1"/>
</dbReference>
<name>A0A1G5JD28_9GAMM</name>
<evidence type="ECO:0000256" key="1">
    <source>
        <dbReference type="ARBA" id="ARBA00009437"/>
    </source>
</evidence>
<dbReference type="Pfam" id="PF00126">
    <property type="entry name" value="HTH_1"/>
    <property type="match status" value="1"/>
</dbReference>
<feature type="domain" description="HTH lysR-type" evidence="5">
    <location>
        <begin position="6"/>
        <end position="63"/>
    </location>
</feature>
<comment type="caution">
    <text evidence="6">The sequence shown here is derived from an EMBL/GenBank/DDBJ whole genome shotgun (WGS) entry which is preliminary data.</text>
</comment>
<gene>
    <name evidence="6" type="ORF">SAMN02927935_02674</name>
</gene>
<organism evidence="6 7">
    <name type="scientific">Serratia nematodiphila</name>
    <dbReference type="NCBI Taxonomy" id="458197"/>
    <lineage>
        <taxon>Bacteria</taxon>
        <taxon>Pseudomonadati</taxon>
        <taxon>Pseudomonadota</taxon>
        <taxon>Gammaproteobacteria</taxon>
        <taxon>Enterobacterales</taxon>
        <taxon>Yersiniaceae</taxon>
        <taxon>Serratia</taxon>
    </lineage>
</organism>
<dbReference type="InterPro" id="IPR036388">
    <property type="entry name" value="WH-like_DNA-bd_sf"/>
</dbReference>
<keyword evidence="4" id="KW-0804">Transcription</keyword>
<dbReference type="Gene3D" id="3.40.190.10">
    <property type="entry name" value="Periplasmic binding protein-like II"/>
    <property type="match status" value="2"/>
</dbReference>
<keyword evidence="3 6" id="KW-0238">DNA-binding</keyword>
<dbReference type="PROSITE" id="PS50931">
    <property type="entry name" value="HTH_LYSR"/>
    <property type="match status" value="1"/>
</dbReference>
<evidence type="ECO:0000256" key="2">
    <source>
        <dbReference type="ARBA" id="ARBA00023015"/>
    </source>
</evidence>
<keyword evidence="7" id="KW-1185">Reference proteome</keyword>
<dbReference type="GO" id="GO:0003677">
    <property type="term" value="F:DNA binding"/>
    <property type="evidence" value="ECO:0007669"/>
    <property type="project" value="UniProtKB-KW"/>
</dbReference>
<dbReference type="SUPFAM" id="SSF53850">
    <property type="entry name" value="Periplasmic binding protein-like II"/>
    <property type="match status" value="1"/>
</dbReference>
<evidence type="ECO:0000256" key="4">
    <source>
        <dbReference type="ARBA" id="ARBA00023163"/>
    </source>
</evidence>
<dbReference type="InterPro" id="IPR050389">
    <property type="entry name" value="LysR-type_TF"/>
</dbReference>
<keyword evidence="2" id="KW-0805">Transcription regulation</keyword>
<dbReference type="InterPro" id="IPR005119">
    <property type="entry name" value="LysR_subst-bd"/>
</dbReference>
<accession>A0A1G5JD28</accession>
<evidence type="ECO:0000256" key="3">
    <source>
        <dbReference type="ARBA" id="ARBA00023125"/>
    </source>
</evidence>
<evidence type="ECO:0000259" key="5">
    <source>
        <dbReference type="PROSITE" id="PS50931"/>
    </source>
</evidence>
<dbReference type="RefSeq" id="WP_015378549.1">
    <property type="nucleotide sequence ID" value="NZ_CBCSIN010000005.1"/>
</dbReference>
<dbReference type="EMBL" id="FMUT01000007">
    <property type="protein sequence ID" value="SCY86235.1"/>
    <property type="molecule type" value="Genomic_DNA"/>
</dbReference>
<dbReference type="Pfam" id="PF03466">
    <property type="entry name" value="LysR_substrate"/>
    <property type="match status" value="1"/>
</dbReference>
<reference evidence="6 7" key="1">
    <citation type="submission" date="2016-10" db="EMBL/GenBank/DDBJ databases">
        <authorList>
            <person name="Varghese N."/>
            <person name="Submissions S."/>
        </authorList>
    </citation>
    <scope>NUCLEOTIDE SEQUENCE [LARGE SCALE GENOMIC DNA]</scope>
    <source>
        <strain evidence="6 7">CGMCC 1.6853</strain>
    </source>
</reference>
<dbReference type="InterPro" id="IPR000847">
    <property type="entry name" value="LysR_HTH_N"/>
</dbReference>
<dbReference type="Proteomes" id="UP000183031">
    <property type="component" value="Unassembled WGS sequence"/>
</dbReference>
<dbReference type="Gene3D" id="1.10.10.10">
    <property type="entry name" value="Winged helix-like DNA-binding domain superfamily/Winged helix DNA-binding domain"/>
    <property type="match status" value="1"/>
</dbReference>